<keyword evidence="1" id="KW-0472">Membrane</keyword>
<reference evidence="2 3" key="1">
    <citation type="journal article" date="2009" name="PLoS Genet.">
        <title>Genomic analysis of the basal lineage fungus Rhizopus oryzae reveals a whole-genome duplication.</title>
        <authorList>
            <person name="Ma L.-J."/>
            <person name="Ibrahim A.S."/>
            <person name="Skory C."/>
            <person name="Grabherr M.G."/>
            <person name="Burger G."/>
            <person name="Butler M."/>
            <person name="Elias M."/>
            <person name="Idnurm A."/>
            <person name="Lang B.F."/>
            <person name="Sone T."/>
            <person name="Abe A."/>
            <person name="Calvo S.E."/>
            <person name="Corrochano L.M."/>
            <person name="Engels R."/>
            <person name="Fu J."/>
            <person name="Hansberg W."/>
            <person name="Kim J.-M."/>
            <person name="Kodira C.D."/>
            <person name="Koehrsen M.J."/>
            <person name="Liu B."/>
            <person name="Miranda-Saavedra D."/>
            <person name="O'Leary S."/>
            <person name="Ortiz-Castellanos L."/>
            <person name="Poulter R."/>
            <person name="Rodriguez-Romero J."/>
            <person name="Ruiz-Herrera J."/>
            <person name="Shen Y.-Q."/>
            <person name="Zeng Q."/>
            <person name="Galagan J."/>
            <person name="Birren B.W."/>
            <person name="Cuomo C.A."/>
            <person name="Wickes B.L."/>
        </authorList>
    </citation>
    <scope>NUCLEOTIDE SEQUENCE [LARGE SCALE GENOMIC DNA]</scope>
    <source>
        <strain evidence="3">RA 99-880 / ATCC MYA-4621 / FGSC 9543 / NRRL 43880</strain>
    </source>
</reference>
<evidence type="ECO:0000313" key="3">
    <source>
        <dbReference type="Proteomes" id="UP000009138"/>
    </source>
</evidence>
<keyword evidence="3" id="KW-1185">Reference proteome</keyword>
<name>I1CBE2_RHIO9</name>
<dbReference type="GeneID" id="93617448"/>
<proteinExistence type="predicted"/>
<dbReference type="EMBL" id="CH476739">
    <property type="protein sequence ID" value="EIE85772.1"/>
    <property type="molecule type" value="Genomic_DNA"/>
</dbReference>
<keyword evidence="1" id="KW-1133">Transmembrane helix</keyword>
<sequence length="52" mass="5853">MTVSLRLPLFLVNASFVGSDIILNFLIPLSSIFLSPFLPLFSKGFFVLLFFL</sequence>
<protein>
    <submittedName>
        <fullName evidence="2">Uncharacterized protein</fullName>
    </submittedName>
</protein>
<gene>
    <name evidence="2" type="ORF">RO3G_10482</name>
</gene>
<evidence type="ECO:0000256" key="1">
    <source>
        <dbReference type="SAM" id="Phobius"/>
    </source>
</evidence>
<accession>I1CBE2</accession>
<dbReference type="AlphaFoldDB" id="I1CBE2"/>
<keyword evidence="1" id="KW-0812">Transmembrane</keyword>
<evidence type="ECO:0000313" key="2">
    <source>
        <dbReference type="EMBL" id="EIE85772.1"/>
    </source>
</evidence>
<feature type="transmembrane region" description="Helical" evidence="1">
    <location>
        <begin position="7"/>
        <end position="27"/>
    </location>
</feature>
<dbReference type="Proteomes" id="UP000009138">
    <property type="component" value="Unassembled WGS sequence"/>
</dbReference>
<feature type="transmembrane region" description="Helical" evidence="1">
    <location>
        <begin position="33"/>
        <end position="51"/>
    </location>
</feature>
<dbReference type="VEuPathDB" id="FungiDB:RO3G_10482"/>
<dbReference type="RefSeq" id="XP_067521168.1">
    <property type="nucleotide sequence ID" value="XM_067665067.1"/>
</dbReference>
<dbReference type="InParanoid" id="I1CBE2"/>
<organism evidence="2 3">
    <name type="scientific">Rhizopus delemar (strain RA 99-880 / ATCC MYA-4621 / FGSC 9543 / NRRL 43880)</name>
    <name type="common">Mucormycosis agent</name>
    <name type="synonym">Rhizopus arrhizus var. delemar</name>
    <dbReference type="NCBI Taxonomy" id="246409"/>
    <lineage>
        <taxon>Eukaryota</taxon>
        <taxon>Fungi</taxon>
        <taxon>Fungi incertae sedis</taxon>
        <taxon>Mucoromycota</taxon>
        <taxon>Mucoromycotina</taxon>
        <taxon>Mucoromycetes</taxon>
        <taxon>Mucorales</taxon>
        <taxon>Mucorineae</taxon>
        <taxon>Rhizopodaceae</taxon>
        <taxon>Rhizopus</taxon>
    </lineage>
</organism>